<proteinExistence type="predicted"/>
<dbReference type="Proteomes" id="UP000887565">
    <property type="component" value="Unplaced"/>
</dbReference>
<name>A0A915L0P5_ROMCU</name>
<evidence type="ECO:0000313" key="2">
    <source>
        <dbReference type="WBParaSite" id="nRc.2.0.1.t44030-RA"/>
    </source>
</evidence>
<accession>A0A915L0P5</accession>
<evidence type="ECO:0000313" key="1">
    <source>
        <dbReference type="Proteomes" id="UP000887565"/>
    </source>
</evidence>
<sequence>MVLITNKIFTEVLLVQTEIWKSSTEKGNRKHCIANIRDEVDGFLTLRNVSNFLLQRQEHNFFVEMLPYLGFLSPTIGDNRL</sequence>
<keyword evidence="1" id="KW-1185">Reference proteome</keyword>
<dbReference type="AlphaFoldDB" id="A0A915L0P5"/>
<organism evidence="1 2">
    <name type="scientific">Romanomermis culicivorax</name>
    <name type="common">Nematode worm</name>
    <dbReference type="NCBI Taxonomy" id="13658"/>
    <lineage>
        <taxon>Eukaryota</taxon>
        <taxon>Metazoa</taxon>
        <taxon>Ecdysozoa</taxon>
        <taxon>Nematoda</taxon>
        <taxon>Enoplea</taxon>
        <taxon>Dorylaimia</taxon>
        <taxon>Mermithida</taxon>
        <taxon>Mermithoidea</taxon>
        <taxon>Mermithidae</taxon>
        <taxon>Romanomermis</taxon>
    </lineage>
</organism>
<reference evidence="2" key="1">
    <citation type="submission" date="2022-11" db="UniProtKB">
        <authorList>
            <consortium name="WormBaseParasite"/>
        </authorList>
    </citation>
    <scope>IDENTIFICATION</scope>
</reference>
<dbReference type="WBParaSite" id="nRc.2.0.1.t44030-RA">
    <property type="protein sequence ID" value="nRc.2.0.1.t44030-RA"/>
    <property type="gene ID" value="nRc.2.0.1.g44030"/>
</dbReference>
<protein>
    <submittedName>
        <fullName evidence="2">Uncharacterized protein</fullName>
    </submittedName>
</protein>